<organism evidence="1 2">
    <name type="scientific">Dictyobacter alpinus</name>
    <dbReference type="NCBI Taxonomy" id="2014873"/>
    <lineage>
        <taxon>Bacteria</taxon>
        <taxon>Bacillati</taxon>
        <taxon>Chloroflexota</taxon>
        <taxon>Ktedonobacteria</taxon>
        <taxon>Ktedonobacterales</taxon>
        <taxon>Dictyobacteraceae</taxon>
        <taxon>Dictyobacter</taxon>
    </lineage>
</organism>
<evidence type="ECO:0000313" key="1">
    <source>
        <dbReference type="EMBL" id="GCE24583.1"/>
    </source>
</evidence>
<reference evidence="2" key="1">
    <citation type="submission" date="2018-12" db="EMBL/GenBank/DDBJ databases">
        <title>Tengunoibacter tsumagoiensis gen. nov., sp. nov., Dictyobacter kobayashii sp. nov., D. alpinus sp. nov., and D. joshuensis sp. nov. and description of Dictyobacteraceae fam. nov. within the order Ktedonobacterales isolated from Tengu-no-mugimeshi.</title>
        <authorList>
            <person name="Wang C.M."/>
            <person name="Zheng Y."/>
            <person name="Sakai Y."/>
            <person name="Toyoda A."/>
            <person name="Minakuchi Y."/>
            <person name="Abe K."/>
            <person name="Yokota A."/>
            <person name="Yabe S."/>
        </authorList>
    </citation>
    <scope>NUCLEOTIDE SEQUENCE [LARGE SCALE GENOMIC DNA]</scope>
    <source>
        <strain evidence="2">Uno16</strain>
    </source>
</reference>
<dbReference type="EMBL" id="BIFT01000001">
    <property type="protein sequence ID" value="GCE24583.1"/>
    <property type="molecule type" value="Genomic_DNA"/>
</dbReference>
<protein>
    <submittedName>
        <fullName evidence="1">Uncharacterized protein</fullName>
    </submittedName>
</protein>
<dbReference type="Proteomes" id="UP000287171">
    <property type="component" value="Unassembled WGS sequence"/>
</dbReference>
<name>A0A402AZS6_9CHLR</name>
<keyword evidence="2" id="KW-1185">Reference proteome</keyword>
<proteinExistence type="predicted"/>
<evidence type="ECO:0000313" key="2">
    <source>
        <dbReference type="Proteomes" id="UP000287171"/>
    </source>
</evidence>
<gene>
    <name evidence="1" type="ORF">KDA_00670</name>
</gene>
<accession>A0A402AZS6</accession>
<sequence length="69" mass="8278">MLMYTLLCKIWHCYPFLDVRDLYWLARLLFPESFIAYLIEIAMHQQTLKNLTKFFSAFSMLKGIVKVGR</sequence>
<comment type="caution">
    <text evidence="1">The sequence shown here is derived from an EMBL/GenBank/DDBJ whole genome shotgun (WGS) entry which is preliminary data.</text>
</comment>
<dbReference type="AlphaFoldDB" id="A0A402AZS6"/>